<dbReference type="EMBL" id="PDND01000329">
    <property type="protein sequence ID" value="PGH28727.1"/>
    <property type="molecule type" value="Genomic_DNA"/>
</dbReference>
<keyword evidence="1" id="KW-1133">Transmembrane helix</keyword>
<protein>
    <recommendedName>
        <fullName evidence="4">MARVEL domain-containing protein</fullName>
    </recommendedName>
</protein>
<reference evidence="2 3" key="1">
    <citation type="submission" date="2017-10" db="EMBL/GenBank/DDBJ databases">
        <title>Comparative genomics in systemic dimorphic fungi from Ajellomycetaceae.</title>
        <authorList>
            <person name="Munoz J.F."/>
            <person name="Mcewen J.G."/>
            <person name="Clay O.K."/>
            <person name="Cuomo C.A."/>
        </authorList>
    </citation>
    <scope>NUCLEOTIDE SEQUENCE [LARGE SCALE GENOMIC DNA]</scope>
    <source>
        <strain evidence="2 3">UAMH4076</strain>
    </source>
</reference>
<name>A0A2B7Z7D0_9EURO</name>
<feature type="transmembrane region" description="Helical" evidence="1">
    <location>
        <begin position="154"/>
        <end position="177"/>
    </location>
</feature>
<dbReference type="Proteomes" id="UP000226031">
    <property type="component" value="Unassembled WGS sequence"/>
</dbReference>
<feature type="transmembrane region" description="Helical" evidence="1">
    <location>
        <begin position="86"/>
        <end position="107"/>
    </location>
</feature>
<feature type="transmembrane region" description="Helical" evidence="1">
    <location>
        <begin position="114"/>
        <end position="134"/>
    </location>
</feature>
<evidence type="ECO:0000313" key="3">
    <source>
        <dbReference type="Proteomes" id="UP000226031"/>
    </source>
</evidence>
<keyword evidence="3" id="KW-1185">Reference proteome</keyword>
<accession>A0A2B7Z7D0</accession>
<evidence type="ECO:0008006" key="4">
    <source>
        <dbReference type="Google" id="ProtNLM"/>
    </source>
</evidence>
<gene>
    <name evidence="2" type="ORF">GX50_08531</name>
</gene>
<evidence type="ECO:0000256" key="1">
    <source>
        <dbReference type="SAM" id="Phobius"/>
    </source>
</evidence>
<dbReference type="AlphaFoldDB" id="A0A2B7Z7D0"/>
<comment type="caution">
    <text evidence="2">The sequence shown here is derived from an EMBL/GenBank/DDBJ whole genome shotgun (WGS) entry which is preliminary data.</text>
</comment>
<sequence>MEDDSETVPLLIDPYTDSPGADEQSDVMLSRNSTARPFHRMTVALTWLSIALSVPTFAFLLTVLTMDQVFWRDSKLDPTAKESSSWMMTLALAMVFIGFLNLVCLYMHQRAMPLFLNLVIDVIVIFFSFGWSVMGLVANASWCEWSCGGTGETIQLLVGIGLSFGLGIGITHLALFLMRCSLALRWVFERRRNGSRPFRIPTGHFTVEFTIRFLRQDNADVFQSGNGE</sequence>
<feature type="transmembrane region" description="Helical" evidence="1">
    <location>
        <begin position="41"/>
        <end position="66"/>
    </location>
</feature>
<organism evidence="2 3">
    <name type="scientific">[Emmonsia] crescens</name>
    <dbReference type="NCBI Taxonomy" id="73230"/>
    <lineage>
        <taxon>Eukaryota</taxon>
        <taxon>Fungi</taxon>
        <taxon>Dikarya</taxon>
        <taxon>Ascomycota</taxon>
        <taxon>Pezizomycotina</taxon>
        <taxon>Eurotiomycetes</taxon>
        <taxon>Eurotiomycetidae</taxon>
        <taxon>Onygenales</taxon>
        <taxon>Ajellomycetaceae</taxon>
        <taxon>Emergomyces</taxon>
    </lineage>
</organism>
<keyword evidence="1" id="KW-0812">Transmembrane</keyword>
<evidence type="ECO:0000313" key="2">
    <source>
        <dbReference type="EMBL" id="PGH28727.1"/>
    </source>
</evidence>
<proteinExistence type="predicted"/>
<dbReference type="VEuPathDB" id="FungiDB:EMCG_07486"/>
<keyword evidence="1" id="KW-0472">Membrane</keyword>